<dbReference type="PROSITE" id="PS50088">
    <property type="entry name" value="ANK_REPEAT"/>
    <property type="match status" value="6"/>
</dbReference>
<dbReference type="Pfam" id="PF00023">
    <property type="entry name" value="Ank"/>
    <property type="match status" value="2"/>
</dbReference>
<dbReference type="SMART" id="SM00248">
    <property type="entry name" value="ANK"/>
    <property type="match status" value="19"/>
</dbReference>
<feature type="repeat" description="ANK" evidence="3">
    <location>
        <begin position="479"/>
        <end position="513"/>
    </location>
</feature>
<dbReference type="PROSITE" id="PS50297">
    <property type="entry name" value="ANK_REP_REGION"/>
    <property type="match status" value="3"/>
</dbReference>
<keyword evidence="1" id="KW-0677">Repeat</keyword>
<dbReference type="Proteomes" id="UP000031307">
    <property type="component" value="Unassembled WGS sequence"/>
</dbReference>
<dbReference type="InterPro" id="IPR036770">
    <property type="entry name" value="Ankyrin_rpt-contain_sf"/>
</dbReference>
<feature type="repeat" description="ANK" evidence="3">
    <location>
        <begin position="665"/>
        <end position="699"/>
    </location>
</feature>
<dbReference type="EMBL" id="JSAM01000031">
    <property type="protein sequence ID" value="KIA78193.1"/>
    <property type="molecule type" value="Genomic_DNA"/>
</dbReference>
<feature type="repeat" description="ANK" evidence="3">
    <location>
        <begin position="334"/>
        <end position="367"/>
    </location>
</feature>
<feature type="repeat" description="ANK" evidence="3">
    <location>
        <begin position="368"/>
        <end position="402"/>
    </location>
</feature>
<protein>
    <submittedName>
        <fullName evidence="4">Uncharacterized protein</fullName>
    </submittedName>
</protein>
<organism evidence="4 5">
    <name type="scientific">Parachlamydia acanthamoebae</name>
    <dbReference type="NCBI Taxonomy" id="83552"/>
    <lineage>
        <taxon>Bacteria</taxon>
        <taxon>Pseudomonadati</taxon>
        <taxon>Chlamydiota</taxon>
        <taxon>Chlamydiia</taxon>
        <taxon>Parachlamydiales</taxon>
        <taxon>Parachlamydiaceae</taxon>
        <taxon>Parachlamydia</taxon>
    </lineage>
</organism>
<evidence type="ECO:0000313" key="5">
    <source>
        <dbReference type="Proteomes" id="UP000031307"/>
    </source>
</evidence>
<proteinExistence type="predicted"/>
<evidence type="ECO:0000313" key="4">
    <source>
        <dbReference type="EMBL" id="KIA78193.1"/>
    </source>
</evidence>
<evidence type="ECO:0000256" key="1">
    <source>
        <dbReference type="ARBA" id="ARBA00022737"/>
    </source>
</evidence>
<dbReference type="Pfam" id="PF12796">
    <property type="entry name" value="Ank_2"/>
    <property type="match status" value="2"/>
</dbReference>
<reference evidence="4 5" key="1">
    <citation type="journal article" date="2014" name="Mol. Biol. Evol.">
        <title>Massive expansion of Ubiquitination-related gene families within the Chlamydiae.</title>
        <authorList>
            <person name="Domman D."/>
            <person name="Collingro A."/>
            <person name="Lagkouvardos I."/>
            <person name="Gehre L."/>
            <person name="Weinmaier T."/>
            <person name="Rattei T."/>
            <person name="Subtil A."/>
            <person name="Horn M."/>
        </authorList>
    </citation>
    <scope>NUCLEOTIDE SEQUENCE [LARGE SCALE GENOMIC DNA]</scope>
    <source>
        <strain evidence="4 5">OEW1</strain>
    </source>
</reference>
<evidence type="ECO:0000256" key="3">
    <source>
        <dbReference type="PROSITE-ProRule" id="PRU00023"/>
    </source>
</evidence>
<dbReference type="InterPro" id="IPR002110">
    <property type="entry name" value="Ankyrin_rpt"/>
</dbReference>
<evidence type="ECO:0000256" key="2">
    <source>
        <dbReference type="ARBA" id="ARBA00023043"/>
    </source>
</evidence>
<feature type="repeat" description="ANK" evidence="3">
    <location>
        <begin position="593"/>
        <end position="627"/>
    </location>
</feature>
<sequence length="1668" mass="189874">MACFNKHASLEDIKAIVEAAERKGLLHAYLNQTDENQICALQAASFKHASHPEIIDYLISKGAKASVTHVQWGSLLHLICRSQDATPEAVQKIISAVKNEDVNFDAYINLQSSEQTALGVALQAKINPKVIELLINETRIDPTDLSYLHFACQHPGMKESTLKVIIEAGRYEQDIAEYLNTTLNGKNALEVACQANPINPNTVLFLHKLGARTTAGNLLHHLCKNPSVDHRILNFFIKNTNDHSSLKEYVNEGDQEGLSPLEIVCLRNPVDLKSIRVLVDAGASLVFLSSDLARHESILPCACSNKHLTPQQLEYLIQLTLRADPKALDFQNTTGETPLHICLESNPNPHNIQILLKYGANVFIPNLENSSPLHIACATSNIDPTIIKLLLSTGKKQDASFDLVNHQDLAGRTALHIALLANPINLDVVSLLLEMGANCDLTDCNNESPLHFACRNPSATSRCIQLLAKPETINSHNEKEETPLHLLALRENPSLELFQVLFDLSADVDYVDHNENSPLHNACENPEMSAEIIEAIIAKSQNPWGLVMAQNNDKYTSLHYICENSELPMAVLEILVKRIGEDLKEYLEAKTDIGLTAIQIACTTIPINAKLVKALIKLGANLDVTDQNGNTLLHILCHNSGPEVAGLIKKIIKKTPHLRLQINKNGNTPLHLICQKSPFDSQIFNFLLREESDLFVSNAEYLTCLELLIRNSKVDSKILKELFSPKQLQQFASYKFKLDFTLLHWACAENRSLIRLLLKSRSDIHALTTNKLSVLHLICTNIDATPRDFERLIKKITKSSPDEMTEALSLQEHLELKSTNNELPLLNACSNNFKLVELLLKWGADASKVPLFEICKNHELPREILELYIEALKKFPDFASLINQQDSKGLSALHHACISNLDLLECLISNGVKRELGDSQKRTALFHLCLNKNVQLEHIQLFIKDNAAELVNHQDICELTPFHVACKQTSFEVIKTLIPYANFFKDNEGRAPFFFVLVNSRLSLNEIYALLDLGLPIDSFAHPNFPLSEFLSLVIQRHNTFLLISAIQKRLSIKKIHEFFNTSSYFNVDAYFNLIKNYLFHLLMTPLIQPEEIEFELDYRKALNESLPHIFAEKESQFTGNPLEIPLLLQDTQLMMKFESAILKHWGEVDLASFHDHLWKSSFAREDLQNMRFTVNPAHFSMTSSENKDIPPGPNFDLDNLEKMFLEINFTNPDLPGYRDPKKLTCDGDPTTIEILHKGTKLDGEGGIQGLIKRIREKPRDFTGVPKDETEYLKHYEDFENVLRHLGNLLLHMDDANAKATILIDIAVMGQFCGGKIVEAKRMYALYCTPFQELDETLPLFAGNHLQGHRQGILENWAKKIPGAAYETHRFSQFMYLVGETLNLPFFETFVEDEYSGIQIGQEEVLTRFQYEYTPTEIFRNVKGFLLDRLSNPKFRELIVDWFKDNAPTSYEHTERFKAALQKIEDLKALKKSRQEIRQILLKEDEIYLSHDESVKSAILNHRKQNYLQEYKVTQVEEWNKPFYDRLLANVRDMEKAGLTSAQIYDYLKTQIIDLQEDISPEAALTEHRRLEHFNSLIKEEDWNKSFYDDILQKASKMSRSEARQYLLENKIPFKKDRKLKTLLKEFFKSELLETLLPYEVNETTGDVTYSISDETVFHLLKKMHILS</sequence>
<dbReference type="Gene3D" id="1.25.40.20">
    <property type="entry name" value="Ankyrin repeat-containing domain"/>
    <property type="match status" value="6"/>
</dbReference>
<dbReference type="SUPFAM" id="SSF48403">
    <property type="entry name" value="Ankyrin repeat"/>
    <property type="match status" value="3"/>
</dbReference>
<keyword evidence="2 3" id="KW-0040">ANK repeat</keyword>
<feature type="repeat" description="ANK" evidence="3">
    <location>
        <begin position="410"/>
        <end position="444"/>
    </location>
</feature>
<dbReference type="PATRIC" id="fig|83552.4.peg.575"/>
<name>A0A0C1EDM7_9BACT</name>
<gene>
    <name evidence="4" type="ORF">DB43_EL00040</name>
</gene>
<dbReference type="PANTHER" id="PTHR24198:SF165">
    <property type="entry name" value="ANKYRIN REPEAT-CONTAINING PROTEIN-RELATED"/>
    <property type="match status" value="1"/>
</dbReference>
<accession>A0A0C1EDM7</accession>
<dbReference type="PANTHER" id="PTHR24198">
    <property type="entry name" value="ANKYRIN REPEAT AND PROTEIN KINASE DOMAIN-CONTAINING PROTEIN"/>
    <property type="match status" value="1"/>
</dbReference>
<comment type="caution">
    <text evidence="4">The sequence shown here is derived from an EMBL/GenBank/DDBJ whole genome shotgun (WGS) entry which is preliminary data.</text>
</comment>